<dbReference type="Gene3D" id="3.60.21.10">
    <property type="match status" value="1"/>
</dbReference>
<dbReference type="InterPro" id="IPR029052">
    <property type="entry name" value="Metallo-depent_PP-like"/>
</dbReference>
<dbReference type="EC" id="3.1.4.-" evidence="2"/>
<comment type="cofactor">
    <cofactor evidence="2">
        <name>a divalent metal cation</name>
        <dbReference type="ChEBI" id="CHEBI:60240"/>
    </cofactor>
</comment>
<dbReference type="InterPro" id="IPR000979">
    <property type="entry name" value="Phosphodiesterase_MJ0936/Vps29"/>
</dbReference>
<accession>A0ABW5RU76</accession>
<dbReference type="Proteomes" id="UP001597506">
    <property type="component" value="Unassembled WGS sequence"/>
</dbReference>
<keyword evidence="2" id="KW-0479">Metal-binding</keyword>
<dbReference type="InterPro" id="IPR024654">
    <property type="entry name" value="Calcineurin-like_PHP_lpxH"/>
</dbReference>
<evidence type="ECO:0000256" key="2">
    <source>
        <dbReference type="RuleBase" id="RU362039"/>
    </source>
</evidence>
<sequence length="170" mass="19511">MKLVIVSDSHGSREEIRELQEKYRNKVDALIHCGDSELASDDVAIKDYIIVRGNCDMESKFPNQVVEEIKGRKIFVTHGHLYNIKMSLMNLQYKAKENMADFVFFGHSHTLGAEMIDGCVFLNPGSILLPRGRKERTYALVESINEKIQVQFLTHDHKVVESKEFALEKK</sequence>
<name>A0ABW5RU76_9BACI</name>
<protein>
    <recommendedName>
        <fullName evidence="2">Phosphoesterase</fullName>
        <ecNumber evidence="2">3.1.4.-</ecNumber>
    </recommendedName>
</protein>
<dbReference type="Pfam" id="PF12850">
    <property type="entry name" value="Metallophos_2"/>
    <property type="match status" value="1"/>
</dbReference>
<evidence type="ECO:0000259" key="3">
    <source>
        <dbReference type="Pfam" id="PF12850"/>
    </source>
</evidence>
<evidence type="ECO:0000256" key="1">
    <source>
        <dbReference type="ARBA" id="ARBA00008950"/>
    </source>
</evidence>
<dbReference type="InterPro" id="IPR041802">
    <property type="entry name" value="MPP_YfcE"/>
</dbReference>
<proteinExistence type="inferred from homology"/>
<gene>
    <name evidence="4" type="ORF">ACFSUL_12195</name>
</gene>
<dbReference type="NCBIfam" id="TIGR00040">
    <property type="entry name" value="yfcE"/>
    <property type="match status" value="1"/>
</dbReference>
<feature type="domain" description="Calcineurin-like phosphoesterase" evidence="3">
    <location>
        <begin position="1"/>
        <end position="142"/>
    </location>
</feature>
<evidence type="ECO:0000313" key="5">
    <source>
        <dbReference type="Proteomes" id="UP001597506"/>
    </source>
</evidence>
<dbReference type="EMBL" id="JBHUMF010000030">
    <property type="protein sequence ID" value="MFD2681504.1"/>
    <property type="molecule type" value="Genomic_DNA"/>
</dbReference>
<evidence type="ECO:0000313" key="4">
    <source>
        <dbReference type="EMBL" id="MFD2681504.1"/>
    </source>
</evidence>
<dbReference type="CDD" id="cd00841">
    <property type="entry name" value="MPP_YfcE"/>
    <property type="match status" value="1"/>
</dbReference>
<organism evidence="4 5">
    <name type="scientific">Bacillus seohaeanensis</name>
    <dbReference type="NCBI Taxonomy" id="284580"/>
    <lineage>
        <taxon>Bacteria</taxon>
        <taxon>Bacillati</taxon>
        <taxon>Bacillota</taxon>
        <taxon>Bacilli</taxon>
        <taxon>Bacillales</taxon>
        <taxon>Bacillaceae</taxon>
        <taxon>Bacillus</taxon>
    </lineage>
</organism>
<dbReference type="SUPFAM" id="SSF56300">
    <property type="entry name" value="Metallo-dependent phosphatases"/>
    <property type="match status" value="1"/>
</dbReference>
<dbReference type="PANTHER" id="PTHR11124">
    <property type="entry name" value="VACUOLAR SORTING PROTEIN VPS29"/>
    <property type="match status" value="1"/>
</dbReference>
<comment type="similarity">
    <text evidence="1 2">Belongs to the metallophosphoesterase superfamily. YfcE family.</text>
</comment>
<dbReference type="RefSeq" id="WP_377935775.1">
    <property type="nucleotide sequence ID" value="NZ_JBHUMF010000030.1"/>
</dbReference>
<reference evidence="5" key="1">
    <citation type="journal article" date="2019" name="Int. J. Syst. Evol. Microbiol.">
        <title>The Global Catalogue of Microorganisms (GCM) 10K type strain sequencing project: providing services to taxonomists for standard genome sequencing and annotation.</title>
        <authorList>
            <consortium name="The Broad Institute Genomics Platform"/>
            <consortium name="The Broad Institute Genome Sequencing Center for Infectious Disease"/>
            <person name="Wu L."/>
            <person name="Ma J."/>
        </authorList>
    </citation>
    <scope>NUCLEOTIDE SEQUENCE [LARGE SCALE GENOMIC DNA]</scope>
    <source>
        <strain evidence="5">KCTC 3913</strain>
    </source>
</reference>
<keyword evidence="5" id="KW-1185">Reference proteome</keyword>
<comment type="caution">
    <text evidence="4">The sequence shown here is derived from an EMBL/GenBank/DDBJ whole genome shotgun (WGS) entry which is preliminary data.</text>
</comment>